<dbReference type="InterPro" id="IPR028896">
    <property type="entry name" value="GcvT/YgfZ/DmdA"/>
</dbReference>
<keyword evidence="3" id="KW-0808">Transferase</keyword>
<dbReference type="SUPFAM" id="SSF101790">
    <property type="entry name" value="Aminomethyltransferase beta-barrel domain"/>
    <property type="match status" value="1"/>
</dbReference>
<dbReference type="EMBL" id="DSJL01000011">
    <property type="protein sequence ID" value="HEF66347.1"/>
    <property type="molecule type" value="Genomic_DNA"/>
</dbReference>
<feature type="domain" description="GCVT N-terminal" evidence="2">
    <location>
        <begin position="41"/>
        <end position="249"/>
    </location>
</feature>
<sequence>MSSARALSLQALLDQIPNIVDHLYNQPLTLLGTFPDLPPEFTNWRDEQHAWRESVALFDQSYHMTNLYLSGPDAVRLLEHIGVNSFRNFRPGQAKQLVACSPEGYVIGDGILFYLPDGRLKLVSRPGINNWVQYHAETGHYNVTVEKDAWSVVDPNRPRTVYRFELQGPQAPALLEELNGGPLPEVKYFRIGEMTIAGRRVFFLRHGMAGVPGAELFGPWEDREAVRDAILETGQKYGLRRVGSKAYITSGIEGVGWIPSPVPAIYTSPELRSYREWLPATSEEAIGSIGGSFYSPNIEDYYFTPWDLGYGHLVKFDHDFVGRAALERMANEPHRVKVTLVWDGEDVTRAIRTMFTEPPGRRAKFIDWPLPRYALWQYDAVLNERGERIGISTTCGYSANYGAILSLAVVDPAYSQPGTRVTLLWGEPNGGSRKPLVERHVQVEIGATVAPVPFAEHARQYLLTARGH</sequence>
<dbReference type="Pfam" id="PF01571">
    <property type="entry name" value="GCV_T"/>
    <property type="match status" value="1"/>
</dbReference>
<evidence type="ECO:0000313" key="3">
    <source>
        <dbReference type="EMBL" id="HEF66347.1"/>
    </source>
</evidence>
<dbReference type="AlphaFoldDB" id="A0A7C2BEU7"/>
<evidence type="ECO:0000256" key="1">
    <source>
        <dbReference type="PIRSR" id="PIRSR006487-1"/>
    </source>
</evidence>
<evidence type="ECO:0000259" key="2">
    <source>
        <dbReference type="Pfam" id="PF01571"/>
    </source>
</evidence>
<protein>
    <submittedName>
        <fullName evidence="3">Aminomethyl transferase family protein</fullName>
    </submittedName>
</protein>
<accession>A0A7C2BEU7</accession>
<dbReference type="GO" id="GO:0016740">
    <property type="term" value="F:transferase activity"/>
    <property type="evidence" value="ECO:0007669"/>
    <property type="project" value="UniProtKB-KW"/>
</dbReference>
<dbReference type="InterPro" id="IPR027266">
    <property type="entry name" value="TrmE/GcvT-like"/>
</dbReference>
<comment type="caution">
    <text evidence="3">The sequence shown here is derived from an EMBL/GenBank/DDBJ whole genome shotgun (WGS) entry which is preliminary data.</text>
</comment>
<organism evidence="3">
    <name type="scientific">Thermomicrobium roseum</name>
    <dbReference type="NCBI Taxonomy" id="500"/>
    <lineage>
        <taxon>Bacteria</taxon>
        <taxon>Pseudomonadati</taxon>
        <taxon>Thermomicrobiota</taxon>
        <taxon>Thermomicrobia</taxon>
        <taxon>Thermomicrobiales</taxon>
        <taxon>Thermomicrobiaceae</taxon>
        <taxon>Thermomicrobium</taxon>
    </lineage>
</organism>
<dbReference type="SUPFAM" id="SSF103025">
    <property type="entry name" value="Folate-binding domain"/>
    <property type="match status" value="1"/>
</dbReference>
<dbReference type="PIRSF" id="PIRSF006487">
    <property type="entry name" value="GcvT"/>
    <property type="match status" value="1"/>
</dbReference>
<reference evidence="3" key="1">
    <citation type="journal article" date="2020" name="mSystems">
        <title>Genome- and Community-Level Interaction Insights into Carbon Utilization and Element Cycling Functions of Hydrothermarchaeota in Hydrothermal Sediment.</title>
        <authorList>
            <person name="Zhou Z."/>
            <person name="Liu Y."/>
            <person name="Xu W."/>
            <person name="Pan J."/>
            <person name="Luo Z.H."/>
            <person name="Li M."/>
        </authorList>
    </citation>
    <scope>NUCLEOTIDE SEQUENCE [LARGE SCALE GENOMIC DNA]</scope>
    <source>
        <strain evidence="3">SpSt-222</strain>
    </source>
</reference>
<dbReference type="Gene3D" id="3.30.1360.120">
    <property type="entry name" value="Probable tRNA modification gtpase trme, domain 1"/>
    <property type="match status" value="1"/>
</dbReference>
<name>A0A7C2BEU7_THERO</name>
<dbReference type="InterPro" id="IPR006222">
    <property type="entry name" value="GCVT_N"/>
</dbReference>
<dbReference type="InterPro" id="IPR029043">
    <property type="entry name" value="GcvT/YgfZ_C"/>
</dbReference>
<dbReference type="PANTHER" id="PTHR43757">
    <property type="entry name" value="AMINOMETHYLTRANSFERASE"/>
    <property type="match status" value="1"/>
</dbReference>
<dbReference type="PANTHER" id="PTHR43757:SF2">
    <property type="entry name" value="AMINOMETHYLTRANSFERASE, MITOCHONDRIAL"/>
    <property type="match status" value="1"/>
</dbReference>
<proteinExistence type="predicted"/>
<feature type="binding site" evidence="1">
    <location>
        <position position="215"/>
    </location>
    <ligand>
        <name>substrate</name>
    </ligand>
</feature>
<gene>
    <name evidence="3" type="ORF">ENP47_12240</name>
</gene>